<dbReference type="InterPro" id="IPR007037">
    <property type="entry name" value="SIP_rossman_dom"/>
</dbReference>
<proteinExistence type="inferred from homology"/>
<dbReference type="GO" id="GO:0016491">
    <property type="term" value="F:oxidoreductase activity"/>
    <property type="evidence" value="ECO:0007669"/>
    <property type="project" value="InterPro"/>
</dbReference>
<comment type="similarity">
    <text evidence="1">Belongs to the SIP oxidoreductase family.</text>
</comment>
<gene>
    <name evidence="3" type="ORF">D1114_10505</name>
</gene>
<dbReference type="Gene3D" id="2.40.30.10">
    <property type="entry name" value="Translation factors"/>
    <property type="match status" value="1"/>
</dbReference>
<dbReference type="InterPro" id="IPR039374">
    <property type="entry name" value="SIP_fam"/>
</dbReference>
<dbReference type="Pfam" id="PF08021">
    <property type="entry name" value="FAD_binding_9"/>
    <property type="match status" value="1"/>
</dbReference>
<feature type="domain" description="FAD-binding FR-type" evidence="2">
    <location>
        <begin position="105"/>
        <end position="227"/>
    </location>
</feature>
<dbReference type="InterPro" id="IPR039261">
    <property type="entry name" value="FNR_nucleotide-bd"/>
</dbReference>
<dbReference type="AlphaFoldDB" id="A0AAX1UM35"/>
<comment type="caution">
    <text evidence="3">The sequence shown here is derived from an EMBL/GenBank/DDBJ whole genome shotgun (WGS) entry which is preliminary data.</text>
</comment>
<dbReference type="InterPro" id="IPR013113">
    <property type="entry name" value="SIP_FAD-bd"/>
</dbReference>
<dbReference type="Pfam" id="PF04954">
    <property type="entry name" value="SIP"/>
    <property type="match status" value="1"/>
</dbReference>
<reference evidence="3 4" key="1">
    <citation type="submission" date="2018-08" db="EMBL/GenBank/DDBJ databases">
        <title>Draft genome sequence of Rhodobacter sphaeroides FY.</title>
        <authorList>
            <person name="Rayyan A."/>
            <person name="Meyer T.E."/>
            <person name="Kyndt J.A."/>
        </authorList>
    </citation>
    <scope>NUCLEOTIDE SEQUENCE [LARGE SCALE GENOMIC DNA]</scope>
    <source>
        <strain evidence="3 4">FY</strain>
    </source>
</reference>
<dbReference type="RefSeq" id="WP_119000127.1">
    <property type="nucleotide sequence ID" value="NZ_QWGP01000009.1"/>
</dbReference>
<dbReference type="PROSITE" id="PS51384">
    <property type="entry name" value="FAD_FR"/>
    <property type="match status" value="1"/>
</dbReference>
<dbReference type="SUPFAM" id="SSF63380">
    <property type="entry name" value="Riboflavin synthase domain-like"/>
    <property type="match status" value="1"/>
</dbReference>
<dbReference type="Gene3D" id="3.40.50.80">
    <property type="entry name" value="Nucleotide-binding domain of ferredoxin-NADP reductase (FNR) module"/>
    <property type="match status" value="1"/>
</dbReference>
<evidence type="ECO:0000313" key="3">
    <source>
        <dbReference type="EMBL" id="RHZ95232.1"/>
    </source>
</evidence>
<dbReference type="Proteomes" id="UP000266305">
    <property type="component" value="Unassembled WGS sequence"/>
</dbReference>
<dbReference type="PANTHER" id="PTHR30157">
    <property type="entry name" value="FERRIC REDUCTASE, NADPH-DEPENDENT"/>
    <property type="match status" value="1"/>
</dbReference>
<protein>
    <submittedName>
        <fullName evidence="3">Siderophore-interacting protein</fullName>
    </submittedName>
</protein>
<evidence type="ECO:0000259" key="2">
    <source>
        <dbReference type="PROSITE" id="PS51384"/>
    </source>
</evidence>
<dbReference type="InterPro" id="IPR017927">
    <property type="entry name" value="FAD-bd_FR_type"/>
</dbReference>
<accession>A0AAX1UM35</accession>
<name>A0AAX1UM35_CERSP</name>
<dbReference type="EMBL" id="QWGP01000009">
    <property type="protein sequence ID" value="RHZ95232.1"/>
    <property type="molecule type" value="Genomic_DNA"/>
</dbReference>
<evidence type="ECO:0000313" key="4">
    <source>
        <dbReference type="Proteomes" id="UP000266305"/>
    </source>
</evidence>
<dbReference type="PANTHER" id="PTHR30157:SF0">
    <property type="entry name" value="NADPH-DEPENDENT FERRIC-CHELATE REDUCTASE"/>
    <property type="match status" value="1"/>
</dbReference>
<organism evidence="3 4">
    <name type="scientific">Cereibacter sphaeroides</name>
    <name type="common">Rhodobacter sphaeroides</name>
    <dbReference type="NCBI Taxonomy" id="1063"/>
    <lineage>
        <taxon>Bacteria</taxon>
        <taxon>Pseudomonadati</taxon>
        <taxon>Pseudomonadota</taxon>
        <taxon>Alphaproteobacteria</taxon>
        <taxon>Rhodobacterales</taxon>
        <taxon>Paracoccaceae</taxon>
        <taxon>Cereibacter</taxon>
    </lineage>
</organism>
<sequence>MTLAQQTVGFYEGPLPEGLLDHIEEHVAAFEIPQERRDGLLRIAYGRGQTEIEAAGARLRIAIRAGGPVELYQLRESAMYLLDHVCPDAGKGIAWTGTPETQRPPSLHPATLVARERRGANFLRLTMGCAGTAALDAGPMHFSLLLPPEGRAPVWPRLDGRGRTVWPEGEEALHRAVYTFVALEPEANRFTFDLFLHEGSRASAWALSAPLGTKVAVMGPGGGDLPDAGEILLAGDETALPAIRRILETSAADRRGRVLIEIGDDGDRMPLRAPEQVEVTWLRRHAGETLLAALRAVDLDPDAPPPYLWVAAEQATVREARAHFRRDPRVAAMRPYFSTYWRREG</sequence>
<dbReference type="CDD" id="cd06193">
    <property type="entry name" value="siderophore_interacting"/>
    <property type="match status" value="1"/>
</dbReference>
<evidence type="ECO:0000256" key="1">
    <source>
        <dbReference type="ARBA" id="ARBA00035644"/>
    </source>
</evidence>
<dbReference type="InterPro" id="IPR017938">
    <property type="entry name" value="Riboflavin_synthase-like_b-brl"/>
</dbReference>